<dbReference type="OrthoDB" id="1733501at2759"/>
<dbReference type="GO" id="GO:0016818">
    <property type="term" value="F:hydrolase activity, acting on acid anhydrides, in phosphorus-containing anhydrides"/>
    <property type="evidence" value="ECO:0007669"/>
    <property type="project" value="InterPro"/>
</dbReference>
<dbReference type="GO" id="GO:0008270">
    <property type="term" value="F:zinc ion binding"/>
    <property type="evidence" value="ECO:0007669"/>
    <property type="project" value="InterPro"/>
</dbReference>
<feature type="domain" description="HIRAN" evidence="6">
    <location>
        <begin position="47"/>
        <end position="99"/>
    </location>
</feature>
<sequence length="282" mass="31377">MVPIDAAEILRTKPESAVLCSDDGKTVADTPSFIDGASLAVRTGTGVRISAQPVEIGRLPMDWSNWAVFLLRSGKVKMLGRCVAAPKFLQMMQDIMLYVRRSSPQELDSRKRSLNLGMTDERAALLAVAKRRKGCEHYIEQSKDAPESYMNRVVGAADSYNLEKQALFWMSESEKGIDVDKAAETLHPCWEAYRICDERAPSIYINIFSGEATIQFPTTTHMARGGILADAMGLGKTVMTIAQYLQDQAVVTRKMKKTLRPAADVTADKPKRKESHHRAQRL</sequence>
<evidence type="ECO:0000313" key="7">
    <source>
        <dbReference type="EMBL" id="CAA7036816.1"/>
    </source>
</evidence>
<feature type="domain" description="SNF2 N-terminal" evidence="5">
    <location>
        <begin position="164"/>
        <end position="258"/>
    </location>
</feature>
<dbReference type="GO" id="GO:0000209">
    <property type="term" value="P:protein polyubiquitination"/>
    <property type="evidence" value="ECO:0007669"/>
    <property type="project" value="TreeGrafter"/>
</dbReference>
<evidence type="ECO:0000256" key="3">
    <source>
        <dbReference type="ARBA" id="ARBA00022833"/>
    </source>
</evidence>
<feature type="compositionally biased region" description="Basic residues" evidence="4">
    <location>
        <begin position="272"/>
        <end position="282"/>
    </location>
</feature>
<keyword evidence="2" id="KW-0378">Hydrolase</keyword>
<feature type="region of interest" description="Disordered" evidence="4">
    <location>
        <begin position="261"/>
        <end position="282"/>
    </location>
</feature>
<dbReference type="EMBL" id="CACVBM020001164">
    <property type="protein sequence ID" value="CAA7036816.1"/>
    <property type="molecule type" value="Genomic_DNA"/>
</dbReference>
<dbReference type="PANTHER" id="PTHR45865">
    <property type="entry name" value="E3 UBIQUITIN-PROTEIN LIGASE SHPRH FAMILY MEMBER"/>
    <property type="match status" value="1"/>
</dbReference>
<dbReference type="GO" id="GO:0005634">
    <property type="term" value="C:nucleus"/>
    <property type="evidence" value="ECO:0007669"/>
    <property type="project" value="TreeGrafter"/>
</dbReference>
<evidence type="ECO:0000259" key="6">
    <source>
        <dbReference type="Pfam" id="PF08797"/>
    </source>
</evidence>
<dbReference type="GO" id="GO:0061630">
    <property type="term" value="F:ubiquitin protein ligase activity"/>
    <property type="evidence" value="ECO:0007669"/>
    <property type="project" value="TreeGrafter"/>
</dbReference>
<dbReference type="InterPro" id="IPR000330">
    <property type="entry name" value="SNF2_N"/>
</dbReference>
<evidence type="ECO:0000259" key="5">
    <source>
        <dbReference type="Pfam" id="PF00176"/>
    </source>
</evidence>
<dbReference type="InterPro" id="IPR052583">
    <property type="entry name" value="ATP-helicase/E3_Ub-Ligase"/>
</dbReference>
<comment type="caution">
    <text evidence="7">The sequence shown here is derived from an EMBL/GenBank/DDBJ whole genome shotgun (WGS) entry which is preliminary data.</text>
</comment>
<evidence type="ECO:0000256" key="1">
    <source>
        <dbReference type="ARBA" id="ARBA00022723"/>
    </source>
</evidence>
<proteinExistence type="predicted"/>
<dbReference type="InterPro" id="IPR014905">
    <property type="entry name" value="HIRAN"/>
</dbReference>
<gene>
    <name evidence="7" type="ORF">MERR_LOCUS24051</name>
</gene>
<dbReference type="Pfam" id="PF08797">
    <property type="entry name" value="HIRAN"/>
    <property type="match status" value="1"/>
</dbReference>
<organism evidence="7 8">
    <name type="scientific">Microthlaspi erraticum</name>
    <dbReference type="NCBI Taxonomy" id="1685480"/>
    <lineage>
        <taxon>Eukaryota</taxon>
        <taxon>Viridiplantae</taxon>
        <taxon>Streptophyta</taxon>
        <taxon>Embryophyta</taxon>
        <taxon>Tracheophyta</taxon>
        <taxon>Spermatophyta</taxon>
        <taxon>Magnoliopsida</taxon>
        <taxon>eudicotyledons</taxon>
        <taxon>Gunneridae</taxon>
        <taxon>Pentapetalae</taxon>
        <taxon>rosids</taxon>
        <taxon>malvids</taxon>
        <taxon>Brassicales</taxon>
        <taxon>Brassicaceae</taxon>
        <taxon>Coluteocarpeae</taxon>
        <taxon>Microthlaspi</taxon>
    </lineage>
</organism>
<dbReference type="PANTHER" id="PTHR45865:SF1">
    <property type="entry name" value="E3 UBIQUITIN-PROTEIN LIGASE SHPRH"/>
    <property type="match status" value="1"/>
</dbReference>
<dbReference type="Gene3D" id="3.40.50.10810">
    <property type="entry name" value="Tandem AAA-ATPase domain"/>
    <property type="match status" value="1"/>
</dbReference>
<evidence type="ECO:0000256" key="4">
    <source>
        <dbReference type="SAM" id="MobiDB-lite"/>
    </source>
</evidence>
<evidence type="ECO:0008006" key="9">
    <source>
        <dbReference type="Google" id="ProtNLM"/>
    </source>
</evidence>
<keyword evidence="3" id="KW-0862">Zinc</keyword>
<evidence type="ECO:0000256" key="2">
    <source>
        <dbReference type="ARBA" id="ARBA00022801"/>
    </source>
</evidence>
<accession>A0A6D2JAY2</accession>
<keyword evidence="1" id="KW-0479">Metal-binding</keyword>
<name>A0A6D2JAY2_9BRAS</name>
<keyword evidence="8" id="KW-1185">Reference proteome</keyword>
<dbReference type="GO" id="GO:0003676">
    <property type="term" value="F:nucleic acid binding"/>
    <property type="evidence" value="ECO:0007669"/>
    <property type="project" value="InterPro"/>
</dbReference>
<dbReference type="GO" id="GO:0005524">
    <property type="term" value="F:ATP binding"/>
    <property type="evidence" value="ECO:0007669"/>
    <property type="project" value="InterPro"/>
</dbReference>
<evidence type="ECO:0000313" key="8">
    <source>
        <dbReference type="Proteomes" id="UP000467841"/>
    </source>
</evidence>
<dbReference type="AlphaFoldDB" id="A0A6D2JAY2"/>
<protein>
    <recommendedName>
        <fullName evidence="9">SNF2 N-terminal domain-containing protein</fullName>
    </recommendedName>
</protein>
<dbReference type="GO" id="GO:0006974">
    <property type="term" value="P:DNA damage response"/>
    <property type="evidence" value="ECO:0007669"/>
    <property type="project" value="TreeGrafter"/>
</dbReference>
<dbReference type="InterPro" id="IPR038718">
    <property type="entry name" value="SNF2-like_sf"/>
</dbReference>
<reference evidence="7" key="1">
    <citation type="submission" date="2020-01" db="EMBL/GenBank/DDBJ databases">
        <authorList>
            <person name="Mishra B."/>
        </authorList>
    </citation>
    <scope>NUCLEOTIDE SEQUENCE [LARGE SCALE GENOMIC DNA]</scope>
</reference>
<dbReference type="Proteomes" id="UP000467841">
    <property type="component" value="Unassembled WGS sequence"/>
</dbReference>
<dbReference type="Pfam" id="PF00176">
    <property type="entry name" value="SNF2-rel_dom"/>
    <property type="match status" value="1"/>
</dbReference>